<dbReference type="SMR" id="A0A3B6RQ32"/>
<dbReference type="Gramene" id="TraesWEE_scaffold_079222_01G000100.1">
    <property type="protein sequence ID" value="TraesWEE_scaffold_079222_01G000100.1"/>
    <property type="gene ID" value="TraesWEE_scaffold_079222_01G000100"/>
</dbReference>
<dbReference type="Gene3D" id="3.40.395.10">
    <property type="entry name" value="Adenoviral Proteinase, Chain A"/>
    <property type="match status" value="1"/>
</dbReference>
<dbReference type="Proteomes" id="UP000019116">
    <property type="component" value="Chromosome 7A"/>
</dbReference>
<sequence length="143" mass="16739">MLPVPYHNSWSLYVVDVDEKTLLVKDPCETSNGEDAMKLKHEDNANHIIEGLRRCIHENIAGWYVPAQGWRVNYNVGMHPNSEIHDSHLHVVNYIREFTGLYIYNPLTPNRLHYFRQMIAYEVISMRGNKAELPDFMLEVVPF</sequence>
<evidence type="ECO:0008006" key="3">
    <source>
        <dbReference type="Google" id="ProtNLM"/>
    </source>
</evidence>
<protein>
    <recommendedName>
        <fullName evidence="3">Ubiquitin-like protease family profile domain-containing protein</fullName>
    </recommendedName>
</protein>
<accession>A0A3B6RQ32</accession>
<dbReference type="Gramene" id="TraesCS7A02G451400.1">
    <property type="protein sequence ID" value="TraesCS7A02G451400.1"/>
    <property type="gene ID" value="TraesCS7A02G451400"/>
</dbReference>
<evidence type="ECO:0000313" key="2">
    <source>
        <dbReference type="Proteomes" id="UP000019116"/>
    </source>
</evidence>
<reference evidence="1" key="2">
    <citation type="submission" date="2018-10" db="UniProtKB">
        <authorList>
            <consortium name="EnsemblPlants"/>
        </authorList>
    </citation>
    <scope>IDENTIFICATION</scope>
</reference>
<name>A0A3B6RQ32_WHEAT</name>
<evidence type="ECO:0000313" key="1">
    <source>
        <dbReference type="EnsemblPlants" id="TraesCS7A02G451400.1"/>
    </source>
</evidence>
<dbReference type="AlphaFoldDB" id="A0A3B6RQ32"/>
<organism evidence="1">
    <name type="scientific">Triticum aestivum</name>
    <name type="common">Wheat</name>
    <dbReference type="NCBI Taxonomy" id="4565"/>
    <lineage>
        <taxon>Eukaryota</taxon>
        <taxon>Viridiplantae</taxon>
        <taxon>Streptophyta</taxon>
        <taxon>Embryophyta</taxon>
        <taxon>Tracheophyta</taxon>
        <taxon>Spermatophyta</taxon>
        <taxon>Magnoliopsida</taxon>
        <taxon>Liliopsida</taxon>
        <taxon>Poales</taxon>
        <taxon>Poaceae</taxon>
        <taxon>BOP clade</taxon>
        <taxon>Pooideae</taxon>
        <taxon>Triticodae</taxon>
        <taxon>Triticeae</taxon>
        <taxon>Triticinae</taxon>
        <taxon>Triticum</taxon>
    </lineage>
</organism>
<dbReference type="Gramene" id="TraesCS7A03G1093200.1">
    <property type="protein sequence ID" value="TraesCS7A03G1093200.1.CDS"/>
    <property type="gene ID" value="TraesCS7A03G1093200"/>
</dbReference>
<keyword evidence="2" id="KW-1185">Reference proteome</keyword>
<reference evidence="1" key="1">
    <citation type="submission" date="2018-08" db="EMBL/GenBank/DDBJ databases">
        <authorList>
            <person name="Rossello M."/>
        </authorList>
    </citation>
    <scope>NUCLEOTIDE SEQUENCE [LARGE SCALE GENOMIC DNA]</scope>
    <source>
        <strain evidence="1">cv. Chinese Spring</strain>
    </source>
</reference>
<proteinExistence type="predicted"/>
<dbReference type="EnsemblPlants" id="TraesCS7A02G451400.1">
    <property type="protein sequence ID" value="TraesCS7A02G451400.1"/>
    <property type="gene ID" value="TraesCS7A02G451400"/>
</dbReference>
<dbReference type="OMA" id="YMEMETS"/>